<dbReference type="SUPFAM" id="SSF53474">
    <property type="entry name" value="alpha/beta-Hydrolases"/>
    <property type="match status" value="1"/>
</dbReference>
<comment type="similarity">
    <text evidence="1">Belongs to the AB hydrolase superfamily. Lipase family.</text>
</comment>
<dbReference type="GO" id="GO:0016787">
    <property type="term" value="F:hydrolase activity"/>
    <property type="evidence" value="ECO:0007669"/>
    <property type="project" value="UniProtKB-KW"/>
</dbReference>
<feature type="domain" description="AB hydrolase-1" evidence="7">
    <location>
        <begin position="17"/>
        <end position="139"/>
    </location>
</feature>
<keyword evidence="3" id="KW-0378">Hydrolase</keyword>
<evidence type="ECO:0000259" key="7">
    <source>
        <dbReference type="Pfam" id="PF00561"/>
    </source>
</evidence>
<evidence type="ECO:0000256" key="5">
    <source>
        <dbReference type="ARBA" id="ARBA00023098"/>
    </source>
</evidence>
<evidence type="ECO:0000256" key="6">
    <source>
        <dbReference type="ARBA" id="ARBA00023180"/>
    </source>
</evidence>
<name>A0AAD8ABU8_DIPPU</name>
<proteinExistence type="inferred from homology"/>
<evidence type="ECO:0000256" key="4">
    <source>
        <dbReference type="ARBA" id="ARBA00022963"/>
    </source>
</evidence>
<dbReference type="FunFam" id="3.40.50.1820:FF:000057">
    <property type="entry name" value="Lipase"/>
    <property type="match status" value="1"/>
</dbReference>
<dbReference type="GO" id="GO:0016042">
    <property type="term" value="P:lipid catabolic process"/>
    <property type="evidence" value="ECO:0007669"/>
    <property type="project" value="UniProtKB-KW"/>
</dbReference>
<dbReference type="Gene3D" id="3.40.50.1820">
    <property type="entry name" value="alpha/beta hydrolase"/>
    <property type="match status" value="1"/>
</dbReference>
<evidence type="ECO:0000256" key="2">
    <source>
        <dbReference type="ARBA" id="ARBA00022729"/>
    </source>
</evidence>
<dbReference type="AlphaFoldDB" id="A0AAD8ABU8"/>
<dbReference type="Pfam" id="PF00561">
    <property type="entry name" value="Abhydrolase_1"/>
    <property type="match status" value="1"/>
</dbReference>
<sequence length="336" mass="37515">MHRIPYSPKSPAASNKPAVFLQHGIGSSSYSWIALGPNISLGYLLADAGYDVWLGNSRGNIYSLNHTTLTPDNGDFWNFSFEEMGIFDLPAEFEYIFGITKQDSLFYEGFSMGTSMFFVLTSENPEYNHKIKFMIAEAPVVLIRVDTGNILTASLTVILGDVLNALGIKAVDTAIWPRQFFVDLCVNELTHSLCDVVKSVFGLNLTTVGTEVAGARFPHPASVFPVKTIVHYIQIVNSGKFQHFDYGEKENLQKYNQVTPPDYNLSAVVVPVALYYGPSDQIVNPKDVLWLNETLPNCIEVYRVPRDSFGHENFVDGQDIKSLVNDRSIDVFNNFN</sequence>
<keyword evidence="6" id="KW-0325">Glycoprotein</keyword>
<evidence type="ECO:0000313" key="9">
    <source>
        <dbReference type="Proteomes" id="UP001233999"/>
    </source>
</evidence>
<reference evidence="8" key="1">
    <citation type="journal article" date="2023" name="IScience">
        <title>Live-bearing cockroach genome reveals convergent evolutionary mechanisms linked to viviparity in insects and beyond.</title>
        <authorList>
            <person name="Fouks B."/>
            <person name="Harrison M.C."/>
            <person name="Mikhailova A.A."/>
            <person name="Marchal E."/>
            <person name="English S."/>
            <person name="Carruthers M."/>
            <person name="Jennings E.C."/>
            <person name="Chiamaka E.L."/>
            <person name="Frigard R.A."/>
            <person name="Pippel M."/>
            <person name="Attardo G.M."/>
            <person name="Benoit J.B."/>
            <person name="Bornberg-Bauer E."/>
            <person name="Tobe S.S."/>
        </authorList>
    </citation>
    <scope>NUCLEOTIDE SEQUENCE</scope>
    <source>
        <strain evidence="8">Stay&amp;Tobe</strain>
    </source>
</reference>
<keyword evidence="9" id="KW-1185">Reference proteome</keyword>
<dbReference type="InterPro" id="IPR029058">
    <property type="entry name" value="AB_hydrolase_fold"/>
</dbReference>
<evidence type="ECO:0000313" key="8">
    <source>
        <dbReference type="EMBL" id="KAJ9595442.1"/>
    </source>
</evidence>
<dbReference type="PANTHER" id="PTHR11005">
    <property type="entry name" value="LYSOSOMAL ACID LIPASE-RELATED"/>
    <property type="match status" value="1"/>
</dbReference>
<keyword evidence="2" id="KW-0732">Signal</keyword>
<reference evidence="8" key="2">
    <citation type="submission" date="2023-05" db="EMBL/GenBank/DDBJ databases">
        <authorList>
            <person name="Fouks B."/>
        </authorList>
    </citation>
    <scope>NUCLEOTIDE SEQUENCE</scope>
    <source>
        <strain evidence="8">Stay&amp;Tobe</strain>
        <tissue evidence="8">Testes</tissue>
    </source>
</reference>
<organism evidence="8 9">
    <name type="scientific">Diploptera punctata</name>
    <name type="common">Pacific beetle cockroach</name>
    <dbReference type="NCBI Taxonomy" id="6984"/>
    <lineage>
        <taxon>Eukaryota</taxon>
        <taxon>Metazoa</taxon>
        <taxon>Ecdysozoa</taxon>
        <taxon>Arthropoda</taxon>
        <taxon>Hexapoda</taxon>
        <taxon>Insecta</taxon>
        <taxon>Pterygota</taxon>
        <taxon>Neoptera</taxon>
        <taxon>Polyneoptera</taxon>
        <taxon>Dictyoptera</taxon>
        <taxon>Blattodea</taxon>
        <taxon>Blaberoidea</taxon>
        <taxon>Blaberidae</taxon>
        <taxon>Diplopterinae</taxon>
        <taxon>Diploptera</taxon>
    </lineage>
</organism>
<evidence type="ECO:0000256" key="3">
    <source>
        <dbReference type="ARBA" id="ARBA00022801"/>
    </source>
</evidence>
<keyword evidence="4" id="KW-0442">Lipid degradation</keyword>
<protein>
    <recommendedName>
        <fullName evidence="7">AB hydrolase-1 domain-containing protein</fullName>
    </recommendedName>
</protein>
<accession>A0AAD8ABU8</accession>
<dbReference type="EMBL" id="JASPKZ010002337">
    <property type="protein sequence ID" value="KAJ9595442.1"/>
    <property type="molecule type" value="Genomic_DNA"/>
</dbReference>
<comment type="caution">
    <text evidence="8">The sequence shown here is derived from an EMBL/GenBank/DDBJ whole genome shotgun (WGS) entry which is preliminary data.</text>
</comment>
<dbReference type="InterPro" id="IPR000073">
    <property type="entry name" value="AB_hydrolase_1"/>
</dbReference>
<keyword evidence="5" id="KW-0443">Lipid metabolism</keyword>
<gene>
    <name evidence="8" type="ORF">L9F63_013353</name>
</gene>
<dbReference type="Proteomes" id="UP001233999">
    <property type="component" value="Unassembled WGS sequence"/>
</dbReference>
<evidence type="ECO:0000256" key="1">
    <source>
        <dbReference type="ARBA" id="ARBA00010701"/>
    </source>
</evidence>